<dbReference type="CDD" id="cd03789">
    <property type="entry name" value="GT9_LPS_heptosyltransferase"/>
    <property type="match status" value="1"/>
</dbReference>
<sequence length="346" mass="38709">MQSNTMRCALIIAPNWIGDALMAQPLFAVIKQLHPKIVLDAVASTWVAPVLARMPEIRKIYLTSLAHGKLQLWKRWQLACDLRKAAYSMAYVLPNSLKSGLILKFSGIPLRIGYTGESRYILLNVRHPNPLKSKRTSMVLYYAALAYAPGAKIPRDLPLPRLTTDWSESIRVSHRFNLNTDISLIVFCPGAEYGPAKRWPTQHFAALARMINHSFPYIQVIALGSLRDRTVAQAIAEDVPSIRNLCGKTSLDEACALITRASVVVTNDSGLMHVAAALQRPIVALYGSTDPRYTPPLSKLAKVQWLHLKCSPCFARECPLHHFNCLRELSVEQVFNDLYSILIANR</sequence>
<evidence type="ECO:0000256" key="1">
    <source>
        <dbReference type="ARBA" id="ARBA00022676"/>
    </source>
</evidence>
<comment type="similarity">
    <text evidence="3">Belongs to the glycosyltransferase 9 family.</text>
</comment>
<organism evidence="6 7">
    <name type="scientific">Candidatus Vallotiella hemipterorum</name>
    <dbReference type="NCBI Taxonomy" id="1177213"/>
    <lineage>
        <taxon>Bacteria</taxon>
        <taxon>Pseudomonadati</taxon>
        <taxon>Pseudomonadota</taxon>
        <taxon>Betaproteobacteria</taxon>
        <taxon>Burkholderiales</taxon>
        <taxon>Burkholderiaceae</taxon>
        <taxon>Candidatus Vallotiella</taxon>
    </lineage>
</organism>
<accession>A0A916JRI9</accession>
<evidence type="ECO:0000256" key="4">
    <source>
        <dbReference type="ARBA" id="ARBA00044042"/>
    </source>
</evidence>
<evidence type="ECO:0000313" key="6">
    <source>
        <dbReference type="EMBL" id="CAG7597332.1"/>
    </source>
</evidence>
<evidence type="ECO:0000256" key="5">
    <source>
        <dbReference type="ARBA" id="ARBA00047503"/>
    </source>
</evidence>
<keyword evidence="1" id="KW-0328">Glycosyltransferase</keyword>
<comment type="catalytic activity">
    <reaction evidence="5">
        <text>an L-alpha-D-Hep-(1-&gt;5)-[alpha-Kdo-(2-&gt;4)]-alpha-Kdo-(2-&gt;6)-lipid A + ADP-L-glycero-beta-D-manno-heptose = an L-alpha-D-Hep-(1-&gt;3)-L-alpha-D-Hep-(1-&gt;5)-[alpha-Kdo-(2-&gt;4)]-alpha-Kdo-(2-&gt;6)-lipid A + ADP + H(+)</text>
        <dbReference type="Rhea" id="RHEA:74071"/>
        <dbReference type="ChEBI" id="CHEBI:15378"/>
        <dbReference type="ChEBI" id="CHEBI:61506"/>
        <dbReference type="ChEBI" id="CHEBI:193068"/>
        <dbReference type="ChEBI" id="CHEBI:193069"/>
        <dbReference type="ChEBI" id="CHEBI:456216"/>
        <dbReference type="EC" id="2.4.99.24"/>
    </reaction>
</comment>
<evidence type="ECO:0000313" key="7">
    <source>
        <dbReference type="Proteomes" id="UP000693996"/>
    </source>
</evidence>
<dbReference type="InterPro" id="IPR011910">
    <property type="entry name" value="RfaF"/>
</dbReference>
<evidence type="ECO:0000256" key="3">
    <source>
        <dbReference type="ARBA" id="ARBA00043995"/>
    </source>
</evidence>
<dbReference type="Pfam" id="PF01075">
    <property type="entry name" value="Glyco_transf_9"/>
    <property type="match status" value="1"/>
</dbReference>
<keyword evidence="2 6" id="KW-0808">Transferase</keyword>
<dbReference type="AlphaFoldDB" id="A0A916JRI9"/>
<dbReference type="EC" id="2.4.99.24" evidence="4"/>
<dbReference type="FunFam" id="3.40.50.2000:FF:000023">
    <property type="entry name" value="ADP-heptose--LPS heptosyltransferase II"/>
    <property type="match status" value="1"/>
</dbReference>
<reference evidence="6" key="1">
    <citation type="submission" date="2021-06" db="EMBL/GenBank/DDBJ databases">
        <authorList>
            <person name="Szabo G."/>
        </authorList>
    </citation>
    <scope>NUCLEOTIDE SEQUENCE</scope>
    <source>
        <strain evidence="6">MYVALT</strain>
    </source>
</reference>
<dbReference type="GO" id="GO:0008713">
    <property type="term" value="F:ADP-heptose-lipopolysaccharide heptosyltransferase activity"/>
    <property type="evidence" value="ECO:0007669"/>
    <property type="project" value="UniProtKB-EC"/>
</dbReference>
<dbReference type="EMBL" id="OU343031">
    <property type="protein sequence ID" value="CAG7597332.1"/>
    <property type="molecule type" value="Genomic_DNA"/>
</dbReference>
<name>A0A916JRI9_9BURK</name>
<proteinExistence type="inferred from homology"/>
<protein>
    <recommendedName>
        <fullName evidence="4">lipopolysaccharide heptosyltransferase II</fullName>
        <ecNumber evidence="4">2.4.99.24</ecNumber>
    </recommendedName>
</protein>
<dbReference type="NCBIfam" id="TIGR02195">
    <property type="entry name" value="heptsyl_trn_II"/>
    <property type="match status" value="1"/>
</dbReference>
<dbReference type="InterPro" id="IPR051199">
    <property type="entry name" value="LPS_LOS_Heptosyltrfase"/>
</dbReference>
<dbReference type="Proteomes" id="UP000693996">
    <property type="component" value="Chromosome"/>
</dbReference>
<dbReference type="PANTHER" id="PTHR30160:SF7">
    <property type="entry name" value="ADP-HEPTOSE--LPS HEPTOSYLTRANSFERASE 2"/>
    <property type="match status" value="1"/>
</dbReference>
<dbReference type="KEGG" id="vtr:MYVALT_G_01730"/>
<dbReference type="PANTHER" id="PTHR30160">
    <property type="entry name" value="TETRAACYLDISACCHARIDE 4'-KINASE-RELATED"/>
    <property type="match status" value="1"/>
</dbReference>
<gene>
    <name evidence="6" type="primary">rfaF</name>
    <name evidence="6" type="ORF">MYVALT_G_01730</name>
</gene>
<keyword evidence="7" id="KW-1185">Reference proteome</keyword>
<dbReference type="GO" id="GO:0005829">
    <property type="term" value="C:cytosol"/>
    <property type="evidence" value="ECO:0007669"/>
    <property type="project" value="TreeGrafter"/>
</dbReference>
<dbReference type="InterPro" id="IPR002201">
    <property type="entry name" value="Glyco_trans_9"/>
</dbReference>
<dbReference type="GO" id="GO:0009244">
    <property type="term" value="P:lipopolysaccharide core region biosynthetic process"/>
    <property type="evidence" value="ECO:0007669"/>
    <property type="project" value="TreeGrafter"/>
</dbReference>
<evidence type="ECO:0000256" key="2">
    <source>
        <dbReference type="ARBA" id="ARBA00022679"/>
    </source>
</evidence>